<evidence type="ECO:0000256" key="3">
    <source>
        <dbReference type="ARBA" id="ARBA00022670"/>
    </source>
</evidence>
<keyword evidence="3" id="KW-0645">Protease</keyword>
<dbReference type="GO" id="GO:0070139">
    <property type="term" value="F:SUMO-specific endopeptidase activity"/>
    <property type="evidence" value="ECO:0007669"/>
    <property type="project" value="TreeGrafter"/>
</dbReference>
<keyword evidence="2" id="KW-0597">Phosphoprotein</keyword>
<evidence type="ECO:0000256" key="4">
    <source>
        <dbReference type="ARBA" id="ARBA00022786"/>
    </source>
</evidence>
<keyword evidence="4" id="KW-0833">Ubl conjugation pathway</keyword>
<dbReference type="GO" id="GO:0005634">
    <property type="term" value="C:nucleus"/>
    <property type="evidence" value="ECO:0007669"/>
    <property type="project" value="TreeGrafter"/>
</dbReference>
<dbReference type="Pfam" id="PF02902">
    <property type="entry name" value="Peptidase_C48"/>
    <property type="match status" value="1"/>
</dbReference>
<comment type="caution">
    <text evidence="7">The sequence shown here is derived from an EMBL/GenBank/DDBJ whole genome shotgun (WGS) entry which is preliminary data.</text>
</comment>
<dbReference type="EMBL" id="JANPWB010000012">
    <property type="protein sequence ID" value="KAJ1116956.1"/>
    <property type="molecule type" value="Genomic_DNA"/>
</dbReference>
<dbReference type="PROSITE" id="PS50600">
    <property type="entry name" value="ULP_PROTEASE"/>
    <property type="match status" value="1"/>
</dbReference>
<name>A0AAV7NLX0_PLEWA</name>
<feature type="non-terminal residue" evidence="7">
    <location>
        <position position="1"/>
    </location>
</feature>
<organism evidence="7 8">
    <name type="scientific">Pleurodeles waltl</name>
    <name type="common">Iberian ribbed newt</name>
    <dbReference type="NCBI Taxonomy" id="8319"/>
    <lineage>
        <taxon>Eukaryota</taxon>
        <taxon>Metazoa</taxon>
        <taxon>Chordata</taxon>
        <taxon>Craniata</taxon>
        <taxon>Vertebrata</taxon>
        <taxon>Euteleostomi</taxon>
        <taxon>Amphibia</taxon>
        <taxon>Batrachia</taxon>
        <taxon>Caudata</taxon>
        <taxon>Salamandroidea</taxon>
        <taxon>Salamandridae</taxon>
        <taxon>Pleurodelinae</taxon>
        <taxon>Pleurodeles</taxon>
    </lineage>
</organism>
<gene>
    <name evidence="7" type="ORF">NDU88_005157</name>
</gene>
<accession>A0AAV7NLX0</accession>
<dbReference type="GO" id="GO:0005737">
    <property type="term" value="C:cytoplasm"/>
    <property type="evidence" value="ECO:0007669"/>
    <property type="project" value="TreeGrafter"/>
</dbReference>
<dbReference type="InterPro" id="IPR051947">
    <property type="entry name" value="Sentrin-specific_protease"/>
</dbReference>
<evidence type="ECO:0000256" key="5">
    <source>
        <dbReference type="ARBA" id="ARBA00022801"/>
    </source>
</evidence>
<dbReference type="Gene3D" id="1.10.418.20">
    <property type="match status" value="1"/>
</dbReference>
<protein>
    <recommendedName>
        <fullName evidence="6">Ubiquitin-like protease family profile domain-containing protein</fullName>
    </recommendedName>
</protein>
<feature type="domain" description="Ubiquitin-like protease family profile" evidence="6">
    <location>
        <begin position="1"/>
        <end position="48"/>
    </location>
</feature>
<sequence>YLEVEWNVKRKTSREFSRSSMRDFYPRVPKQDNSSDCGVYLLQYVESFFQ</sequence>
<dbReference type="Proteomes" id="UP001066276">
    <property type="component" value="Chromosome 8"/>
</dbReference>
<comment type="similarity">
    <text evidence="1">Belongs to the peptidase C48 family.</text>
</comment>
<evidence type="ECO:0000313" key="8">
    <source>
        <dbReference type="Proteomes" id="UP001066276"/>
    </source>
</evidence>
<dbReference type="GO" id="GO:0016926">
    <property type="term" value="P:protein desumoylation"/>
    <property type="evidence" value="ECO:0007669"/>
    <property type="project" value="TreeGrafter"/>
</dbReference>
<reference evidence="7" key="1">
    <citation type="journal article" date="2022" name="bioRxiv">
        <title>Sequencing and chromosome-scale assembly of the giantPleurodeles waltlgenome.</title>
        <authorList>
            <person name="Brown T."/>
            <person name="Elewa A."/>
            <person name="Iarovenko S."/>
            <person name="Subramanian E."/>
            <person name="Araus A.J."/>
            <person name="Petzold A."/>
            <person name="Susuki M."/>
            <person name="Suzuki K.-i.T."/>
            <person name="Hayashi T."/>
            <person name="Toyoda A."/>
            <person name="Oliveira C."/>
            <person name="Osipova E."/>
            <person name="Leigh N.D."/>
            <person name="Simon A."/>
            <person name="Yun M.H."/>
        </authorList>
    </citation>
    <scope>NUCLEOTIDE SEQUENCE</scope>
    <source>
        <strain evidence="7">20211129_DDA</strain>
        <tissue evidence="7">Liver</tissue>
    </source>
</reference>
<proteinExistence type="inferred from homology"/>
<feature type="non-terminal residue" evidence="7">
    <location>
        <position position="50"/>
    </location>
</feature>
<evidence type="ECO:0000256" key="2">
    <source>
        <dbReference type="ARBA" id="ARBA00022553"/>
    </source>
</evidence>
<dbReference type="AlphaFoldDB" id="A0AAV7NLX0"/>
<keyword evidence="5" id="KW-0378">Hydrolase</keyword>
<evidence type="ECO:0000256" key="1">
    <source>
        <dbReference type="ARBA" id="ARBA00005234"/>
    </source>
</evidence>
<dbReference type="InterPro" id="IPR003653">
    <property type="entry name" value="Peptidase_C48_C"/>
</dbReference>
<dbReference type="PANTHER" id="PTHR46896:SF2">
    <property type="entry name" value="SENTRIN-SPECIFIC PROTEASE 7"/>
    <property type="match status" value="1"/>
</dbReference>
<dbReference type="GO" id="GO:0006508">
    <property type="term" value="P:proteolysis"/>
    <property type="evidence" value="ECO:0007669"/>
    <property type="project" value="UniProtKB-KW"/>
</dbReference>
<evidence type="ECO:0000313" key="7">
    <source>
        <dbReference type="EMBL" id="KAJ1116956.1"/>
    </source>
</evidence>
<keyword evidence="8" id="KW-1185">Reference proteome</keyword>
<dbReference type="SUPFAM" id="SSF54001">
    <property type="entry name" value="Cysteine proteinases"/>
    <property type="match status" value="1"/>
</dbReference>
<dbReference type="PANTHER" id="PTHR46896">
    <property type="entry name" value="SENTRIN-SPECIFIC PROTEASE"/>
    <property type="match status" value="1"/>
</dbReference>
<evidence type="ECO:0000259" key="6">
    <source>
        <dbReference type="PROSITE" id="PS50600"/>
    </source>
</evidence>
<dbReference type="InterPro" id="IPR038765">
    <property type="entry name" value="Papain-like_cys_pep_sf"/>
</dbReference>